<dbReference type="PANTHER" id="PTHR45641">
    <property type="entry name" value="TETRATRICOPEPTIDE REPEAT PROTEIN (AFU_ORTHOLOGUE AFUA_6G03870)"/>
    <property type="match status" value="1"/>
</dbReference>
<dbReference type="RefSeq" id="WP_160127844.1">
    <property type="nucleotide sequence ID" value="NZ_CP019288.1"/>
</dbReference>
<feature type="transmembrane region" description="Helical" evidence="4">
    <location>
        <begin position="6"/>
        <end position="24"/>
    </location>
</feature>
<feature type="transmembrane region" description="Helical" evidence="4">
    <location>
        <begin position="29"/>
        <end position="44"/>
    </location>
</feature>
<dbReference type="KEGG" id="kan:IMCC3317_04170"/>
<dbReference type="Pfam" id="PF13374">
    <property type="entry name" value="TPR_10"/>
    <property type="match status" value="2"/>
</dbReference>
<dbReference type="InterPro" id="IPR019734">
    <property type="entry name" value="TPR_rpt"/>
</dbReference>
<dbReference type="InterPro" id="IPR011990">
    <property type="entry name" value="TPR-like_helical_dom_sf"/>
</dbReference>
<evidence type="ECO:0000313" key="5">
    <source>
        <dbReference type="EMBL" id="QHI35071.1"/>
    </source>
</evidence>
<accession>A0A7L4ZF34</accession>
<keyword evidence="1" id="KW-0677">Repeat</keyword>
<keyword evidence="2" id="KW-0802">TPR repeat</keyword>
<feature type="coiled-coil region" evidence="3">
    <location>
        <begin position="181"/>
        <end position="215"/>
    </location>
</feature>
<feature type="transmembrane region" description="Helical" evidence="4">
    <location>
        <begin position="90"/>
        <end position="108"/>
    </location>
</feature>
<keyword evidence="4" id="KW-1133">Transmembrane helix</keyword>
<organism evidence="5 6">
    <name type="scientific">Kordia antarctica</name>
    <dbReference type="NCBI Taxonomy" id="1218801"/>
    <lineage>
        <taxon>Bacteria</taxon>
        <taxon>Pseudomonadati</taxon>
        <taxon>Bacteroidota</taxon>
        <taxon>Flavobacteriia</taxon>
        <taxon>Flavobacteriales</taxon>
        <taxon>Flavobacteriaceae</taxon>
        <taxon>Kordia</taxon>
    </lineage>
</organism>
<evidence type="ECO:0008006" key="7">
    <source>
        <dbReference type="Google" id="ProtNLM"/>
    </source>
</evidence>
<dbReference type="AlphaFoldDB" id="A0A7L4ZF34"/>
<gene>
    <name evidence="5" type="ORF">IMCC3317_04170</name>
</gene>
<name>A0A7L4ZF34_9FLAO</name>
<evidence type="ECO:0000256" key="1">
    <source>
        <dbReference type="ARBA" id="ARBA00022737"/>
    </source>
</evidence>
<proteinExistence type="predicted"/>
<dbReference type="Proteomes" id="UP000464657">
    <property type="component" value="Chromosome"/>
</dbReference>
<reference evidence="5 6" key="1">
    <citation type="journal article" date="2013" name="Int. J. Syst. Evol. Microbiol.">
        <title>Kordia antarctica sp. nov., isolated from Antarctic seawater.</title>
        <authorList>
            <person name="Baek K."/>
            <person name="Choi A."/>
            <person name="Kang I."/>
            <person name="Lee K."/>
            <person name="Cho J.C."/>
        </authorList>
    </citation>
    <scope>NUCLEOTIDE SEQUENCE [LARGE SCALE GENOMIC DNA]</scope>
    <source>
        <strain evidence="5 6">IMCC3317</strain>
    </source>
</reference>
<dbReference type="SMART" id="SM00028">
    <property type="entry name" value="TPR"/>
    <property type="match status" value="3"/>
</dbReference>
<evidence type="ECO:0000256" key="3">
    <source>
        <dbReference type="SAM" id="Coils"/>
    </source>
</evidence>
<keyword evidence="4" id="KW-0812">Transmembrane</keyword>
<protein>
    <recommendedName>
        <fullName evidence="7">Photosystem I assembly protein Ycf3</fullName>
    </recommendedName>
</protein>
<dbReference type="Gene3D" id="1.25.40.10">
    <property type="entry name" value="Tetratricopeptide repeat domain"/>
    <property type="match status" value="2"/>
</dbReference>
<keyword evidence="4" id="KW-0472">Membrane</keyword>
<dbReference type="PANTHER" id="PTHR45641:SF19">
    <property type="entry name" value="NEPHROCYSTIN-3"/>
    <property type="match status" value="1"/>
</dbReference>
<dbReference type="EMBL" id="CP019288">
    <property type="protein sequence ID" value="QHI35071.1"/>
    <property type="molecule type" value="Genomic_DNA"/>
</dbReference>
<keyword evidence="6" id="KW-1185">Reference proteome</keyword>
<sequence length="456" mass="52740">MTKNWVFISIGIGIISGIIAYLFVQNWKLSLVVTILVTVISLVFNPKLFYARISLFAFSALIGLNKFSFEFIGKILDIDFKIQNDTANTTTTIVLFIITILCLILFFLERNDKLKGTFLDFSSKDNKKASIDITGDGNIVTVIQSNDAIRKKEATVELYTSNTEEKINDLQQRLKDKVKIEGLLDKEVLKLSQELEELKKERDRLEQEVENIIDKNKSEDLVKESDTYKQVFKLFSKGNIDKALNELEDDKLEIEEIKTSNNRKQESKLRMLKAQMLRVKHNYKEAGENYEKAVNLHGSYENCFEVAHYFQFINEFKKAEKYYYKCLDKVTSKAEKATTLNNLGVLQSDQNEHAKAEKSYQEALLIRRELTKLNPQTYLPKVGTTLNNLGSLQSDQNEYTKAEKSYEEALIIYRELAEVNPQTYLPDVGMILNNLGVLQRAQNEFKKLRNRMKKLY</sequence>
<evidence type="ECO:0000313" key="6">
    <source>
        <dbReference type="Proteomes" id="UP000464657"/>
    </source>
</evidence>
<dbReference type="OrthoDB" id="9771112at2"/>
<evidence type="ECO:0000256" key="4">
    <source>
        <dbReference type="SAM" id="Phobius"/>
    </source>
</evidence>
<dbReference type="SUPFAM" id="SSF48452">
    <property type="entry name" value="TPR-like"/>
    <property type="match status" value="1"/>
</dbReference>
<evidence type="ECO:0000256" key="2">
    <source>
        <dbReference type="ARBA" id="ARBA00022803"/>
    </source>
</evidence>
<keyword evidence="3" id="KW-0175">Coiled coil</keyword>